<organism evidence="2 3">
    <name type="scientific">Fontibacillus panacisegetis</name>
    <dbReference type="NCBI Taxonomy" id="670482"/>
    <lineage>
        <taxon>Bacteria</taxon>
        <taxon>Bacillati</taxon>
        <taxon>Bacillota</taxon>
        <taxon>Bacilli</taxon>
        <taxon>Bacillales</taxon>
        <taxon>Paenibacillaceae</taxon>
        <taxon>Fontibacillus</taxon>
    </lineage>
</organism>
<dbReference type="PROSITE" id="PS51257">
    <property type="entry name" value="PROKAR_LIPOPROTEIN"/>
    <property type="match status" value="1"/>
</dbReference>
<evidence type="ECO:0000313" key="3">
    <source>
        <dbReference type="Proteomes" id="UP000198972"/>
    </source>
</evidence>
<dbReference type="AlphaFoldDB" id="A0A1G7EE39"/>
<accession>A0A1G7EE39</accession>
<dbReference type="EMBL" id="FNBG01000001">
    <property type="protein sequence ID" value="SDE61902.1"/>
    <property type="molecule type" value="Genomic_DNA"/>
</dbReference>
<reference evidence="2 3" key="1">
    <citation type="submission" date="2016-10" db="EMBL/GenBank/DDBJ databases">
        <authorList>
            <person name="de Groot N.N."/>
        </authorList>
    </citation>
    <scope>NUCLEOTIDE SEQUENCE [LARGE SCALE GENOMIC DNA]</scope>
    <source>
        <strain evidence="2 3">DSM 28129</strain>
    </source>
</reference>
<dbReference type="InterPro" id="IPR025673">
    <property type="entry name" value="PCYCGC"/>
</dbReference>
<dbReference type="Proteomes" id="UP000198972">
    <property type="component" value="Unassembled WGS sequence"/>
</dbReference>
<dbReference type="OrthoDB" id="2654667at2"/>
<evidence type="ECO:0000313" key="2">
    <source>
        <dbReference type="EMBL" id="SDE61902.1"/>
    </source>
</evidence>
<evidence type="ECO:0008006" key="4">
    <source>
        <dbReference type="Google" id="ProtNLM"/>
    </source>
</evidence>
<evidence type="ECO:0000256" key="1">
    <source>
        <dbReference type="SAM" id="SignalP"/>
    </source>
</evidence>
<gene>
    <name evidence="2" type="ORF">SAMN04488542_101170</name>
</gene>
<dbReference type="Pfam" id="PF13798">
    <property type="entry name" value="PCYCGC"/>
    <property type="match status" value="1"/>
</dbReference>
<keyword evidence="3" id="KW-1185">Reference proteome</keyword>
<protein>
    <recommendedName>
        <fullName evidence="4">Lipoprotein</fullName>
    </recommendedName>
</protein>
<keyword evidence="1" id="KW-0732">Signal</keyword>
<name>A0A1G7EE39_9BACL</name>
<feature type="chain" id="PRO_5038873082" description="Lipoprotein" evidence="1">
    <location>
        <begin position="26"/>
        <end position="163"/>
    </location>
</feature>
<sequence>MKKSLASTVLSVVLVAVLSGCGGGANEAATELHYPHLTESGDIQEMTAGAAVMPEFLKSQNENVALIYKAVAQYSDLLEDIPCYCGCGESAGHRSSKDCFIKEVQEDGAIVWDDHGTKCNVCMEIAVESITLSRDGKSSKDIRTMIDAKYQEGYAEPTNTPTI</sequence>
<dbReference type="RefSeq" id="WP_091225919.1">
    <property type="nucleotide sequence ID" value="NZ_FNBG01000001.1"/>
</dbReference>
<proteinExistence type="predicted"/>
<feature type="signal peptide" evidence="1">
    <location>
        <begin position="1"/>
        <end position="25"/>
    </location>
</feature>
<dbReference type="STRING" id="670482.SAMN04488542_101170"/>